<keyword evidence="3" id="KW-1185">Reference proteome</keyword>
<reference evidence="2" key="1">
    <citation type="submission" date="2020-10" db="EMBL/GenBank/DDBJ databases">
        <title>Unveiling of a novel bifunctional photoreceptor, Dualchrome1, isolated from a cosmopolitan green alga.</title>
        <authorList>
            <person name="Suzuki S."/>
            <person name="Kawachi M."/>
        </authorList>
    </citation>
    <scope>NUCLEOTIDE SEQUENCE</scope>
    <source>
        <strain evidence="2">NIES 2893</strain>
    </source>
</reference>
<gene>
    <name evidence="2" type="ORF">PPROV_000122400</name>
</gene>
<protein>
    <submittedName>
        <fullName evidence="2">Uncharacterized protein</fullName>
    </submittedName>
</protein>
<name>A0A830HBJ7_9CHLO</name>
<feature type="compositionally biased region" description="Basic and acidic residues" evidence="1">
    <location>
        <begin position="7"/>
        <end position="25"/>
    </location>
</feature>
<evidence type="ECO:0000313" key="2">
    <source>
        <dbReference type="EMBL" id="GHP02467.1"/>
    </source>
</evidence>
<proteinExistence type="predicted"/>
<dbReference type="Proteomes" id="UP000660262">
    <property type="component" value="Unassembled WGS sequence"/>
</dbReference>
<sequence length="94" mass="10692">MAKQAKRVRDAAAREVDLKQEREREEKAKAKAAARKEKMAKAMDASGGVVKKKKKGIKIKKNVVVRGIKVRDSASKQEALRRLQEEQLKKMDFD</sequence>
<evidence type="ECO:0000313" key="3">
    <source>
        <dbReference type="Proteomes" id="UP000660262"/>
    </source>
</evidence>
<comment type="caution">
    <text evidence="2">The sequence shown here is derived from an EMBL/GenBank/DDBJ whole genome shotgun (WGS) entry which is preliminary data.</text>
</comment>
<evidence type="ECO:0000256" key="1">
    <source>
        <dbReference type="SAM" id="MobiDB-lite"/>
    </source>
</evidence>
<feature type="region of interest" description="Disordered" evidence="1">
    <location>
        <begin position="1"/>
        <end position="25"/>
    </location>
</feature>
<organism evidence="2 3">
    <name type="scientific">Pycnococcus provasolii</name>
    <dbReference type="NCBI Taxonomy" id="41880"/>
    <lineage>
        <taxon>Eukaryota</taxon>
        <taxon>Viridiplantae</taxon>
        <taxon>Chlorophyta</taxon>
        <taxon>Pseudoscourfieldiophyceae</taxon>
        <taxon>Pseudoscourfieldiales</taxon>
        <taxon>Pycnococcaceae</taxon>
        <taxon>Pycnococcus</taxon>
    </lineage>
</organism>
<dbReference type="EMBL" id="BNJQ01000003">
    <property type="protein sequence ID" value="GHP02467.1"/>
    <property type="molecule type" value="Genomic_DNA"/>
</dbReference>
<dbReference type="AlphaFoldDB" id="A0A830HBJ7"/>
<accession>A0A830HBJ7</accession>